<organism evidence="4 5">
    <name type="scientific">Chitinophaga fulva</name>
    <dbReference type="NCBI Taxonomy" id="2728842"/>
    <lineage>
        <taxon>Bacteria</taxon>
        <taxon>Pseudomonadati</taxon>
        <taxon>Bacteroidota</taxon>
        <taxon>Chitinophagia</taxon>
        <taxon>Chitinophagales</taxon>
        <taxon>Chitinophagaceae</taxon>
        <taxon>Chitinophaga</taxon>
    </lineage>
</organism>
<dbReference type="PANTHER" id="PTHR30069">
    <property type="entry name" value="TONB-DEPENDENT OUTER MEMBRANE RECEPTOR"/>
    <property type="match status" value="1"/>
</dbReference>
<feature type="domain" description="Outer membrane protein beta-barrel" evidence="3">
    <location>
        <begin position="291"/>
        <end position="658"/>
    </location>
</feature>
<dbReference type="GO" id="GO:0015344">
    <property type="term" value="F:siderophore uptake transmembrane transporter activity"/>
    <property type="evidence" value="ECO:0007669"/>
    <property type="project" value="TreeGrafter"/>
</dbReference>
<accession>A0A848GQB7</accession>
<feature type="chain" id="PRO_5032425331" evidence="2">
    <location>
        <begin position="19"/>
        <end position="680"/>
    </location>
</feature>
<dbReference type="Pfam" id="PF14905">
    <property type="entry name" value="OMP_b-brl_3"/>
    <property type="match status" value="1"/>
</dbReference>
<dbReference type="Gene3D" id="2.170.130.10">
    <property type="entry name" value="TonB-dependent receptor, plug domain"/>
    <property type="match status" value="1"/>
</dbReference>
<keyword evidence="5" id="KW-1185">Reference proteome</keyword>
<proteinExistence type="predicted"/>
<dbReference type="InterPro" id="IPR037066">
    <property type="entry name" value="Plug_dom_sf"/>
</dbReference>
<comment type="caution">
    <text evidence="4">The sequence shown here is derived from an EMBL/GenBank/DDBJ whole genome shotgun (WGS) entry which is preliminary data.</text>
</comment>
<protein>
    <submittedName>
        <fullName evidence="4">TonB-dependent receptor</fullName>
    </submittedName>
</protein>
<dbReference type="RefSeq" id="WP_169226101.1">
    <property type="nucleotide sequence ID" value="NZ_JABBGC010000002.1"/>
</dbReference>
<dbReference type="InterPro" id="IPR041700">
    <property type="entry name" value="OMP_b-brl_3"/>
</dbReference>
<evidence type="ECO:0000256" key="1">
    <source>
        <dbReference type="ARBA" id="ARBA00022729"/>
    </source>
</evidence>
<evidence type="ECO:0000313" key="5">
    <source>
        <dbReference type="Proteomes" id="UP000583266"/>
    </source>
</evidence>
<sequence length="680" mass="76878">MRLLLCIAGLLNALMADAQDTTRTRLLKAVTIEARLPQIEHRPDKTVIQIENTISSEGASTLEVLEKLPGVQISRDGQLSIQGRTGAVVMIDGKSVALSSADLQELLRSMPAATLRKIEIISHPGAAYDAAGNGGIINIIRKTNRREGFSGSFRAGHGQAWYPRYNTGINLGYRARYCNLSFDLGAQRNTDFYISDITTNVLYPDETLQNTQHTLNRASRRSTSLTPTLMADFYVSPRSTFTLSVMTSRQRGNSQVYSLLRTATDSQTVINTTDNQQSNNLSSLHWQLRPDSSGRQLTVDADFAHYLSSALRNTEPDTVRLTQERRLQFCALKADYILPQGPHSYLSAGFKYSNVDIRNDNGHDNGHDIIRNKENILAGYLAYSRSQGALRLQAGLRAEQTHSNIQQTTYSYLQLFPSLLAAYTFNERHSLQFKCNRRIDRPSYAQLNPFRYPLSPFLYFMGNPQLQPQTAFNNALTYSWRQAVFITIGYDLYQKYITTLPTLDTDQKTVLRTPANIAGASAWNIDISFTKEWAPWWTTDGEMTIYSRQFTSDFSQAGSTISLDLSCNQQFRITHQLQAECQIRIVSGQQDATTINSGYYLVHAGIRQQLFRQAGSIAVRLSNILQSEDEAARYHYDRLRQYRQLSFFTRAIQVNFTYRFGKGKSQSKTTATQEEQKRAE</sequence>
<dbReference type="EMBL" id="JABBGC010000002">
    <property type="protein sequence ID" value="NML38973.1"/>
    <property type="molecule type" value="Genomic_DNA"/>
</dbReference>
<keyword evidence="1 2" id="KW-0732">Signal</keyword>
<keyword evidence="4" id="KW-0675">Receptor</keyword>
<dbReference type="GO" id="GO:0044718">
    <property type="term" value="P:siderophore transmembrane transport"/>
    <property type="evidence" value="ECO:0007669"/>
    <property type="project" value="TreeGrafter"/>
</dbReference>
<dbReference type="AlphaFoldDB" id="A0A848GQB7"/>
<dbReference type="SUPFAM" id="SSF56935">
    <property type="entry name" value="Porins"/>
    <property type="match status" value="1"/>
</dbReference>
<reference evidence="4 5" key="1">
    <citation type="submission" date="2020-04" db="EMBL/GenBank/DDBJ databases">
        <title>Chitinophaga sp. G-6-1-13 sp. nov., isolated from soil.</title>
        <authorList>
            <person name="Dahal R.H."/>
            <person name="Chaudhary D.K."/>
        </authorList>
    </citation>
    <scope>NUCLEOTIDE SEQUENCE [LARGE SCALE GENOMIC DNA]</scope>
    <source>
        <strain evidence="4 5">G-6-1-13</strain>
    </source>
</reference>
<gene>
    <name evidence="4" type="ORF">HHL17_17335</name>
</gene>
<dbReference type="InterPro" id="IPR039426">
    <property type="entry name" value="TonB-dep_rcpt-like"/>
</dbReference>
<name>A0A848GQB7_9BACT</name>
<evidence type="ECO:0000256" key="2">
    <source>
        <dbReference type="SAM" id="SignalP"/>
    </source>
</evidence>
<evidence type="ECO:0000313" key="4">
    <source>
        <dbReference type="EMBL" id="NML38973.1"/>
    </source>
</evidence>
<feature type="signal peptide" evidence="2">
    <location>
        <begin position="1"/>
        <end position="18"/>
    </location>
</feature>
<dbReference type="Proteomes" id="UP000583266">
    <property type="component" value="Unassembled WGS sequence"/>
</dbReference>
<evidence type="ECO:0000259" key="3">
    <source>
        <dbReference type="Pfam" id="PF14905"/>
    </source>
</evidence>
<dbReference type="PANTHER" id="PTHR30069:SF29">
    <property type="entry name" value="HEMOGLOBIN AND HEMOGLOBIN-HAPTOGLOBIN-BINDING PROTEIN 1-RELATED"/>
    <property type="match status" value="1"/>
</dbReference>